<accession>A0ACB9YGY4</accession>
<dbReference type="Proteomes" id="UP001056978">
    <property type="component" value="Chromosome 1"/>
</dbReference>
<sequence>MLNYSLSNICGCFYTGGKITFSEDGNSLFVPVSNRVNVYDLNSNSCNTIGSEGKNDLRHVIIHPHMEIAITIDKFENGCIINLLKDKVMSRILFKSKTGVVTAFNYNSIFTPQEEQDSVNCALFTHDGNYFLVGIGRRVVIWKSPTKDNNYKLIKHNDICYHSLNITSIDISEDDQFFLSTSYDLTIRIHTVQRRKNVRPTVLSGNKTTIIAAFFSKNRDYIFSINKSGVIIVWSYGLVSAEGGASQEEDDEGVVKEDEKVGMEEDTTDEKEADKKVEMRVDKTGEMGVDKTGEMGVDRTDELEEVRTDELEEVRTDELEEVRTDELEEVRTDELKVSRGGYLRKRRVTQGKAFEKRWSYKKIYFCNQEKNEEVVRACFNKEHDLFVIAYSNGRFGIYNAPEMVSLYNISISTNTIDDIAISKDGQWIALAESNNGSVIIWEWKSESYVLKQSTTSKCVKCVKFSPIISHLKIGSNIVDNTNAYHESDNFTSKFVIVTGNEDGTIKLYDYLSFLNFATFTAHTNTVTDICFLPQGNAFISCSLDGTVRAFDLLRYRNFKVYTVDFLSDENEDNNYIQTNGTESEMEEGKKKKKKKNIYMNRSGKKNVEKKYNVQFLCVNVNISGNIVAAGGRGNEYIVYIWNVQTAKCIDKLFGHNSPIIKICFSTSLKNEGVIASCSWSKNVLIWDLYARRNKGSKFEEIINSHDISYICFDPRGNDILAVCTLSCKIIFWDILVQEIVGTIEGARDIKRGRLLGEEFSSIPRLNKRRKKHHQCSGNNDDQEDGDNYIYMDDMIDQGNNTIASQNCYFTCIDYIHNGNYIIGCANCSVSLYIYDTNLFLLIKIIDLTKNYCVDGIKREISTRYITTEGKHIYEYDLSDEEGDIYLDKYKIVNRKKKQNLLPGQVNENYINNKFKKYKFSLNYLDISGDDRHIAVACSMGLYVFTKDFQYQYIPNFKNMYKGLIIPLTYEPKYLTQNVNLQNLKNSLKKNEYIKAFILCLALNNYENILEVYEKIPYNIIPLCVKILTKPFLFILMNFIKTLLLNDTIKHIHLHLYYLNSLFTIHFNAFLNSDFYNKTKNNKNINKNDENTASRMTTSLHTSDEFRTALLLILKQIFVVYNGLQYLYSNNINVLKFLCLGGEPASQL</sequence>
<name>A0ACB9YGY4_PLABR</name>
<keyword evidence="2" id="KW-1185">Reference proteome</keyword>
<protein>
    <submittedName>
        <fullName evidence="1">Periodic tryptophan protein 2</fullName>
    </submittedName>
</protein>
<gene>
    <name evidence="1" type="ORF">MKS88_000551</name>
</gene>
<proteinExistence type="predicted"/>
<evidence type="ECO:0000313" key="1">
    <source>
        <dbReference type="EMBL" id="KAI4841311.1"/>
    </source>
</evidence>
<evidence type="ECO:0000313" key="2">
    <source>
        <dbReference type="Proteomes" id="UP001056978"/>
    </source>
</evidence>
<comment type="caution">
    <text evidence="1">The sequence shown here is derived from an EMBL/GenBank/DDBJ whole genome shotgun (WGS) entry which is preliminary data.</text>
</comment>
<dbReference type="EMBL" id="CM043769">
    <property type="protein sequence ID" value="KAI4841311.1"/>
    <property type="molecule type" value="Genomic_DNA"/>
</dbReference>
<reference evidence="1" key="1">
    <citation type="submission" date="2022-06" db="EMBL/GenBank/DDBJ databases">
        <title>The First Complete Genome of the Simian Malaria Parasite Plasmodium brasilianum.</title>
        <authorList>
            <person name="Bajic M."/>
            <person name="Ravishankar S."/>
        </authorList>
    </citation>
    <scope>NUCLEOTIDE SEQUENCE</scope>
    <source>
        <strain evidence="1">Bolivian I</strain>
    </source>
</reference>
<organism evidence="1 2">
    <name type="scientific">Plasmodium brasilianum</name>
    <dbReference type="NCBI Taxonomy" id="5824"/>
    <lineage>
        <taxon>Eukaryota</taxon>
        <taxon>Sar</taxon>
        <taxon>Alveolata</taxon>
        <taxon>Apicomplexa</taxon>
        <taxon>Aconoidasida</taxon>
        <taxon>Haemosporida</taxon>
        <taxon>Plasmodiidae</taxon>
        <taxon>Plasmodium</taxon>
        <taxon>Plasmodium (Plasmodium)</taxon>
    </lineage>
</organism>